<dbReference type="EMBL" id="PXXU01000007">
    <property type="protein sequence ID" value="PSJ18327.1"/>
    <property type="molecule type" value="Genomic_DNA"/>
</dbReference>
<reference evidence="2 3" key="1">
    <citation type="submission" date="2018-03" db="EMBL/GenBank/DDBJ databases">
        <title>Draft genome of Nitrosomonas supralitoralis APG5.</title>
        <authorList>
            <person name="Urakawa H."/>
            <person name="Lopez J.V."/>
        </authorList>
    </citation>
    <scope>NUCLEOTIDE SEQUENCE [LARGE SCALE GENOMIC DNA]</scope>
    <source>
        <strain evidence="2 3">APG5</strain>
    </source>
</reference>
<dbReference type="Proteomes" id="UP000241912">
    <property type="component" value="Unassembled WGS sequence"/>
</dbReference>
<proteinExistence type="predicted"/>
<evidence type="ECO:0000313" key="3">
    <source>
        <dbReference type="Proteomes" id="UP000241912"/>
    </source>
</evidence>
<sequence>MKITENQYQHRSNTVCRVNTAMSVIRSNNSLCYRAWLQVTWTTKLIRIKIEAVSMDGTSIKVHPDGAGGLKRTARNPSVTPETSGPPKFIWLP</sequence>
<gene>
    <name evidence="2" type="ORF">C7H79_03855</name>
</gene>
<name>A0A2P7NY02_9PROT</name>
<comment type="caution">
    <text evidence="2">The sequence shown here is derived from an EMBL/GenBank/DDBJ whole genome shotgun (WGS) entry which is preliminary data.</text>
</comment>
<evidence type="ECO:0000313" key="2">
    <source>
        <dbReference type="EMBL" id="PSJ18327.1"/>
    </source>
</evidence>
<protein>
    <submittedName>
        <fullName evidence="2">Uncharacterized protein</fullName>
    </submittedName>
</protein>
<feature type="region of interest" description="Disordered" evidence="1">
    <location>
        <begin position="64"/>
        <end position="93"/>
    </location>
</feature>
<evidence type="ECO:0000256" key="1">
    <source>
        <dbReference type="SAM" id="MobiDB-lite"/>
    </source>
</evidence>
<organism evidence="2 3">
    <name type="scientific">Nitrosomonas supralitoralis</name>
    <dbReference type="NCBI Taxonomy" id="2116706"/>
    <lineage>
        <taxon>Bacteria</taxon>
        <taxon>Pseudomonadati</taxon>
        <taxon>Pseudomonadota</taxon>
        <taxon>Betaproteobacteria</taxon>
        <taxon>Nitrosomonadales</taxon>
        <taxon>Nitrosomonadaceae</taxon>
        <taxon>Nitrosomonas</taxon>
    </lineage>
</organism>
<accession>A0A2P7NY02</accession>
<dbReference type="AlphaFoldDB" id="A0A2P7NY02"/>
<keyword evidence="3" id="KW-1185">Reference proteome</keyword>